<proteinExistence type="predicted"/>
<organism evidence="2 3">
    <name type="scientific">Nannochloropsis gaditana</name>
    <dbReference type="NCBI Taxonomy" id="72520"/>
    <lineage>
        <taxon>Eukaryota</taxon>
        <taxon>Sar</taxon>
        <taxon>Stramenopiles</taxon>
        <taxon>Ochrophyta</taxon>
        <taxon>Eustigmatophyceae</taxon>
        <taxon>Eustigmatales</taxon>
        <taxon>Monodopsidaceae</taxon>
        <taxon>Nannochloropsis</taxon>
    </lineage>
</organism>
<evidence type="ECO:0000256" key="1">
    <source>
        <dbReference type="SAM" id="Phobius"/>
    </source>
</evidence>
<evidence type="ECO:0000313" key="3">
    <source>
        <dbReference type="Proteomes" id="UP000019335"/>
    </source>
</evidence>
<gene>
    <name evidence="2" type="ORF">Naga_100008g69</name>
</gene>
<dbReference type="EMBL" id="AZIL01000356">
    <property type="protein sequence ID" value="EWM27983.1"/>
    <property type="molecule type" value="Genomic_DNA"/>
</dbReference>
<evidence type="ECO:0000313" key="2">
    <source>
        <dbReference type="EMBL" id="EWM27983.1"/>
    </source>
</evidence>
<keyword evidence="1" id="KW-0472">Membrane</keyword>
<name>W7TWX7_9STRA</name>
<dbReference type="OrthoDB" id="10413611at2759"/>
<dbReference type="Proteomes" id="UP000019335">
    <property type="component" value="Chromosome 5"/>
</dbReference>
<comment type="caution">
    <text evidence="2">The sequence shown here is derived from an EMBL/GenBank/DDBJ whole genome shotgun (WGS) entry which is preliminary data.</text>
</comment>
<accession>W7TWX7</accession>
<feature type="transmembrane region" description="Helical" evidence="1">
    <location>
        <begin position="112"/>
        <end position="133"/>
    </location>
</feature>
<feature type="transmembrane region" description="Helical" evidence="1">
    <location>
        <begin position="79"/>
        <end position="100"/>
    </location>
</feature>
<keyword evidence="3" id="KW-1185">Reference proteome</keyword>
<keyword evidence="1" id="KW-0812">Transmembrane</keyword>
<dbReference type="AlphaFoldDB" id="W7TWX7"/>
<sequence>MLLCVFLCLNTKKECGPHRLLLLYFEILAHNLWTQIDVLLNLNNALLFTGDFLSIIDFRDSIEMASAAKSTTSTPGSGVFLAWAIHVYAWFLGSVVLVLANGIHLFLPPWCVIPIAGWAIGVGIHGAVTYFIVDKLNGNFKLLADTYILKFQGGDLSLSCRSRSRGRQWNVEEHLVNEHLQGILHDGARRKEGSKESVSVGLIRVIPPFLFHYCVFNIRYVLDEIDGHLTSVFIEERIGTREVLCLALGKSLLSPTWMRTSKTHIVS</sequence>
<keyword evidence="1" id="KW-1133">Transmembrane helix</keyword>
<protein>
    <submittedName>
        <fullName evidence="2">Uncharacterized protein</fullName>
    </submittedName>
</protein>
<reference evidence="2 3" key="1">
    <citation type="journal article" date="2014" name="Mol. Plant">
        <title>Chromosome Scale Genome Assembly and Transcriptome Profiling of Nannochloropsis gaditana in Nitrogen Depletion.</title>
        <authorList>
            <person name="Corteggiani Carpinelli E."/>
            <person name="Telatin A."/>
            <person name="Vitulo N."/>
            <person name="Forcato C."/>
            <person name="D'Angelo M."/>
            <person name="Schiavon R."/>
            <person name="Vezzi A."/>
            <person name="Giacometti G.M."/>
            <person name="Morosinotto T."/>
            <person name="Valle G."/>
        </authorList>
    </citation>
    <scope>NUCLEOTIDE SEQUENCE [LARGE SCALE GENOMIC DNA]</scope>
    <source>
        <strain evidence="2 3">B-31</strain>
    </source>
</reference>